<evidence type="ECO:0000313" key="3">
    <source>
        <dbReference type="EMBL" id="SAL61251.1"/>
    </source>
</evidence>
<dbReference type="CDD" id="cd00586">
    <property type="entry name" value="4HBT"/>
    <property type="match status" value="1"/>
</dbReference>
<protein>
    <submittedName>
        <fullName evidence="3">1,4-dihydroxy-2-naphthoyl-CoA hydrolase</fullName>
        <ecNumber evidence="3">3.1.2.28</ecNumber>
    </submittedName>
</protein>
<keyword evidence="2 3" id="KW-0378">Hydrolase</keyword>
<dbReference type="InterPro" id="IPR029069">
    <property type="entry name" value="HotDog_dom_sf"/>
</dbReference>
<dbReference type="SUPFAM" id="SSF54637">
    <property type="entry name" value="Thioesterase/thiol ester dehydrase-isomerase"/>
    <property type="match status" value="1"/>
</dbReference>
<dbReference type="GO" id="GO:0061522">
    <property type="term" value="F:1,4-dihydroxy-2-naphthoyl-CoA thioesterase activity"/>
    <property type="evidence" value="ECO:0007669"/>
    <property type="project" value="UniProtKB-EC"/>
</dbReference>
<evidence type="ECO:0000256" key="2">
    <source>
        <dbReference type="ARBA" id="ARBA00022801"/>
    </source>
</evidence>
<evidence type="ECO:0000313" key="4">
    <source>
        <dbReference type="Proteomes" id="UP000054683"/>
    </source>
</evidence>
<organism evidence="3 4">
    <name type="scientific">Caballeronia udeis</name>
    <dbReference type="NCBI Taxonomy" id="1232866"/>
    <lineage>
        <taxon>Bacteria</taxon>
        <taxon>Pseudomonadati</taxon>
        <taxon>Pseudomonadota</taxon>
        <taxon>Betaproteobacteria</taxon>
        <taxon>Burkholderiales</taxon>
        <taxon>Burkholderiaceae</taxon>
        <taxon>Caballeronia</taxon>
    </lineage>
</organism>
<dbReference type="EC" id="3.1.2.28" evidence="3"/>
<name>A0A158IYW7_9BURK</name>
<gene>
    <name evidence="3" type="ORF">AWB69_06807</name>
</gene>
<reference evidence="3 4" key="1">
    <citation type="submission" date="2016-01" db="EMBL/GenBank/DDBJ databases">
        <authorList>
            <person name="Oliw E.H."/>
        </authorList>
    </citation>
    <scope>NUCLEOTIDE SEQUENCE [LARGE SCALE GENOMIC DNA]</scope>
    <source>
        <strain evidence="3">LMG 27134</strain>
    </source>
</reference>
<dbReference type="PROSITE" id="PS01328">
    <property type="entry name" value="4HBCOA_THIOESTERASE"/>
    <property type="match status" value="1"/>
</dbReference>
<proteinExistence type="inferred from homology"/>
<dbReference type="Gene3D" id="3.10.129.10">
    <property type="entry name" value="Hotdog Thioesterase"/>
    <property type="match status" value="1"/>
</dbReference>
<dbReference type="Proteomes" id="UP000054683">
    <property type="component" value="Unassembled WGS sequence"/>
</dbReference>
<evidence type="ECO:0000256" key="1">
    <source>
        <dbReference type="ARBA" id="ARBA00005953"/>
    </source>
</evidence>
<dbReference type="InterPro" id="IPR008272">
    <property type="entry name" value="HB-CoA_thioesterase_AS"/>
</dbReference>
<dbReference type="EMBL" id="FCOK02000064">
    <property type="protein sequence ID" value="SAL61251.1"/>
    <property type="molecule type" value="Genomic_DNA"/>
</dbReference>
<sequence>MMEPSTHFERPVRIRFSHCDPAGIVFFPQYLVMTNALVEDWFNEALDINYAAMISKRRVGLPIVKLDCTFSRPSQMGDTLMLSLTLERIGARSVGIVIDAQAQGETRFHARQILVTTSLESGVSIDIPDDIRAALTRFNPAALAEAKDEVKETRS</sequence>
<comment type="similarity">
    <text evidence="1">Belongs to the 4-hydroxybenzoyl-CoA thioesterase family.</text>
</comment>
<dbReference type="AlphaFoldDB" id="A0A158IYW7"/>
<dbReference type="Pfam" id="PF13279">
    <property type="entry name" value="4HBT_2"/>
    <property type="match status" value="1"/>
</dbReference>
<accession>A0A158IYW7</accession>